<evidence type="ECO:0000259" key="10">
    <source>
        <dbReference type="PROSITE" id="PS50929"/>
    </source>
</evidence>
<dbReference type="Gene3D" id="1.20.1560.10">
    <property type="entry name" value="ABC transporter type 1, transmembrane domain"/>
    <property type="match status" value="1"/>
</dbReference>
<dbReference type="EMBL" id="JBITMB010000002">
    <property type="protein sequence ID" value="MFI7439625.1"/>
    <property type="molecule type" value="Genomic_DNA"/>
</dbReference>
<evidence type="ECO:0000256" key="6">
    <source>
        <dbReference type="ARBA" id="ARBA00023136"/>
    </source>
</evidence>
<gene>
    <name evidence="11" type="ORF">ACIBP5_06655</name>
</gene>
<dbReference type="Pfam" id="PF00664">
    <property type="entry name" value="ABC_membrane"/>
    <property type="match status" value="1"/>
</dbReference>
<keyword evidence="3" id="KW-0547">Nucleotide-binding</keyword>
<dbReference type="Proteomes" id="UP001612928">
    <property type="component" value="Unassembled WGS sequence"/>
</dbReference>
<dbReference type="PROSITE" id="PS50929">
    <property type="entry name" value="ABC_TM1F"/>
    <property type="match status" value="1"/>
</dbReference>
<feature type="transmembrane region" description="Helical" evidence="8">
    <location>
        <begin position="72"/>
        <end position="95"/>
    </location>
</feature>
<dbReference type="GO" id="GO:0005524">
    <property type="term" value="F:ATP binding"/>
    <property type="evidence" value="ECO:0007669"/>
    <property type="project" value="UniProtKB-KW"/>
</dbReference>
<evidence type="ECO:0000313" key="12">
    <source>
        <dbReference type="Proteomes" id="UP001612928"/>
    </source>
</evidence>
<evidence type="ECO:0000256" key="7">
    <source>
        <dbReference type="SAM" id="MobiDB-lite"/>
    </source>
</evidence>
<sequence length="679" mass="73332">MTASSSEFSVAGPHHDRRGPVRWLWSHLRRHPVHLLGFLGGSLVMVVLNAMVPDLTGDAFDAVLGEHGDPAAALGLVALALLAIVLARGVFDLVARLSSEVLAKRLERDARDELYVSLLGKSQTFHNRQRVGDLMARAANDIRQLSIMITPGIDLIVDSGLTGLVPLFFIGAIDPRLLLVPAVFAVVFAAALWQYMRRLNPVASRMREEFGDLNAGLNQAVRGIEVIKVTAQEEQERRRFRTLARRYRDSFARNGLVQARYLPTLLFACTMAAALWHGLHLHGTGVITVGELVSFMGLMGMLGFPAQMSIFTFSLVQIGIVSSRRILALMTSEDELEQRPDGHTAAIKGEIVFDDVTFGYEGGEPVLRGVSFTVRPGETVAIVGETGSGKSTLTKLVPRIYDVTSGRILVDGVDVREWRLDSLRSQISTIEQDIVLFSRSVAENIAFSLGQRADREAVVRAAEDAQAAEFIAELGDGYDTVIGERGVTLSGGQRQRLAIARALLTDPAILVLDDSTSAIDSATEDLIQQAIGRILDGRTTLLITHRLSQIRWADKVLLLRRGELVDCGTHDELIARSPLYRRIFSHYDEVDLHRDPPSGDAAGDSSGADAPGDDGTGGSKVEASGPDGTDGTRPDTPEDDADDGAMPDAPEDGANDGTRRDGRMTAVASARAGERGGVA</sequence>
<feature type="compositionally biased region" description="Acidic residues" evidence="7">
    <location>
        <begin position="637"/>
        <end position="654"/>
    </location>
</feature>
<feature type="transmembrane region" description="Helical" evidence="8">
    <location>
        <begin position="299"/>
        <end position="321"/>
    </location>
</feature>
<proteinExistence type="predicted"/>
<accession>A0ABW7ZYJ5</accession>
<name>A0ABW7ZYJ5_9ACTN</name>
<feature type="transmembrane region" description="Helical" evidence="8">
    <location>
        <begin position="261"/>
        <end position="279"/>
    </location>
</feature>
<dbReference type="SUPFAM" id="SSF52540">
    <property type="entry name" value="P-loop containing nucleoside triphosphate hydrolases"/>
    <property type="match status" value="1"/>
</dbReference>
<dbReference type="PROSITE" id="PS50893">
    <property type="entry name" value="ABC_TRANSPORTER_2"/>
    <property type="match status" value="1"/>
</dbReference>
<dbReference type="PANTHER" id="PTHR43394:SF1">
    <property type="entry name" value="ATP-BINDING CASSETTE SUB-FAMILY B MEMBER 10, MITOCHONDRIAL"/>
    <property type="match status" value="1"/>
</dbReference>
<dbReference type="RefSeq" id="WP_397019269.1">
    <property type="nucleotide sequence ID" value="NZ_JBITMB010000002.1"/>
</dbReference>
<evidence type="ECO:0000256" key="1">
    <source>
        <dbReference type="ARBA" id="ARBA00004651"/>
    </source>
</evidence>
<feature type="transmembrane region" description="Helical" evidence="8">
    <location>
        <begin position="33"/>
        <end position="52"/>
    </location>
</feature>
<feature type="domain" description="ABC transporter" evidence="9">
    <location>
        <begin position="351"/>
        <end position="586"/>
    </location>
</feature>
<keyword evidence="2 8" id="KW-0812">Transmembrane</keyword>
<evidence type="ECO:0000256" key="8">
    <source>
        <dbReference type="SAM" id="Phobius"/>
    </source>
</evidence>
<dbReference type="Pfam" id="PF00005">
    <property type="entry name" value="ABC_tran"/>
    <property type="match status" value="1"/>
</dbReference>
<dbReference type="PROSITE" id="PS00211">
    <property type="entry name" value="ABC_TRANSPORTER_1"/>
    <property type="match status" value="1"/>
</dbReference>
<dbReference type="SUPFAM" id="SSF90123">
    <property type="entry name" value="ABC transporter transmembrane region"/>
    <property type="match status" value="1"/>
</dbReference>
<feature type="compositionally biased region" description="Low complexity" evidence="7">
    <location>
        <begin position="598"/>
        <end position="610"/>
    </location>
</feature>
<keyword evidence="6 8" id="KW-0472">Membrane</keyword>
<evidence type="ECO:0000256" key="5">
    <source>
        <dbReference type="ARBA" id="ARBA00022989"/>
    </source>
</evidence>
<dbReference type="InterPro" id="IPR017871">
    <property type="entry name" value="ABC_transporter-like_CS"/>
</dbReference>
<evidence type="ECO:0000256" key="3">
    <source>
        <dbReference type="ARBA" id="ARBA00022741"/>
    </source>
</evidence>
<dbReference type="InterPro" id="IPR036640">
    <property type="entry name" value="ABC1_TM_sf"/>
</dbReference>
<reference evidence="11 12" key="1">
    <citation type="submission" date="2024-10" db="EMBL/GenBank/DDBJ databases">
        <title>The Natural Products Discovery Center: Release of the First 8490 Sequenced Strains for Exploring Actinobacteria Biosynthetic Diversity.</title>
        <authorList>
            <person name="Kalkreuter E."/>
            <person name="Kautsar S.A."/>
            <person name="Yang D."/>
            <person name="Bader C.D."/>
            <person name="Teijaro C.N."/>
            <person name="Fluegel L."/>
            <person name="Davis C.M."/>
            <person name="Simpson J.R."/>
            <person name="Lauterbach L."/>
            <person name="Steele A.D."/>
            <person name="Gui C."/>
            <person name="Meng S."/>
            <person name="Li G."/>
            <person name="Viehrig K."/>
            <person name="Ye F."/>
            <person name="Su P."/>
            <person name="Kiefer A.F."/>
            <person name="Nichols A."/>
            <person name="Cepeda A.J."/>
            <person name="Yan W."/>
            <person name="Fan B."/>
            <person name="Jiang Y."/>
            <person name="Adhikari A."/>
            <person name="Zheng C.-J."/>
            <person name="Schuster L."/>
            <person name="Cowan T.M."/>
            <person name="Smanski M.J."/>
            <person name="Chevrette M.G."/>
            <person name="De Carvalho L.P.S."/>
            <person name="Shen B."/>
        </authorList>
    </citation>
    <scope>NUCLEOTIDE SEQUENCE [LARGE SCALE GENOMIC DNA]</scope>
    <source>
        <strain evidence="11 12">NPDC049503</strain>
    </source>
</reference>
<dbReference type="InterPro" id="IPR003593">
    <property type="entry name" value="AAA+_ATPase"/>
</dbReference>
<feature type="transmembrane region" description="Helical" evidence="8">
    <location>
        <begin position="177"/>
        <end position="196"/>
    </location>
</feature>
<comment type="subcellular location">
    <subcellularLocation>
        <location evidence="1">Cell membrane</location>
        <topology evidence="1">Multi-pass membrane protein</topology>
    </subcellularLocation>
</comment>
<dbReference type="InterPro" id="IPR003439">
    <property type="entry name" value="ABC_transporter-like_ATP-bd"/>
</dbReference>
<organism evidence="11 12">
    <name type="scientific">Nonomuraea indica</name>
    <dbReference type="NCBI Taxonomy" id="1581193"/>
    <lineage>
        <taxon>Bacteria</taxon>
        <taxon>Bacillati</taxon>
        <taxon>Actinomycetota</taxon>
        <taxon>Actinomycetes</taxon>
        <taxon>Streptosporangiales</taxon>
        <taxon>Streptosporangiaceae</taxon>
        <taxon>Nonomuraea</taxon>
    </lineage>
</organism>
<feature type="domain" description="ABC transmembrane type-1" evidence="10">
    <location>
        <begin position="36"/>
        <end position="317"/>
    </location>
</feature>
<comment type="caution">
    <text evidence="11">The sequence shown here is derived from an EMBL/GenBank/DDBJ whole genome shotgun (WGS) entry which is preliminary data.</text>
</comment>
<dbReference type="InterPro" id="IPR039421">
    <property type="entry name" value="Type_1_exporter"/>
</dbReference>
<dbReference type="PANTHER" id="PTHR43394">
    <property type="entry name" value="ATP-DEPENDENT PERMEASE MDL1, MITOCHONDRIAL"/>
    <property type="match status" value="1"/>
</dbReference>
<keyword evidence="4 11" id="KW-0067">ATP-binding</keyword>
<evidence type="ECO:0000313" key="11">
    <source>
        <dbReference type="EMBL" id="MFI7439625.1"/>
    </source>
</evidence>
<evidence type="ECO:0000256" key="2">
    <source>
        <dbReference type="ARBA" id="ARBA00022692"/>
    </source>
</evidence>
<dbReference type="InterPro" id="IPR027417">
    <property type="entry name" value="P-loop_NTPase"/>
</dbReference>
<feature type="region of interest" description="Disordered" evidence="7">
    <location>
        <begin position="591"/>
        <end position="679"/>
    </location>
</feature>
<dbReference type="SMART" id="SM00382">
    <property type="entry name" value="AAA"/>
    <property type="match status" value="1"/>
</dbReference>
<protein>
    <submittedName>
        <fullName evidence="11">ABC transporter ATP-binding protein</fullName>
    </submittedName>
</protein>
<evidence type="ECO:0000256" key="4">
    <source>
        <dbReference type="ARBA" id="ARBA00022840"/>
    </source>
</evidence>
<feature type="transmembrane region" description="Helical" evidence="8">
    <location>
        <begin position="145"/>
        <end position="171"/>
    </location>
</feature>
<dbReference type="Gene3D" id="3.40.50.300">
    <property type="entry name" value="P-loop containing nucleotide triphosphate hydrolases"/>
    <property type="match status" value="1"/>
</dbReference>
<dbReference type="InterPro" id="IPR011527">
    <property type="entry name" value="ABC1_TM_dom"/>
</dbReference>
<evidence type="ECO:0000259" key="9">
    <source>
        <dbReference type="PROSITE" id="PS50893"/>
    </source>
</evidence>
<keyword evidence="12" id="KW-1185">Reference proteome</keyword>
<keyword evidence="5 8" id="KW-1133">Transmembrane helix</keyword>